<protein>
    <submittedName>
        <fullName evidence="3">Copia protein (Gag-int-pol protein) [Cleaved into: Copia VLP protein</fullName>
    </submittedName>
</protein>
<dbReference type="Proteomes" id="UP001642464">
    <property type="component" value="Unassembled WGS sequence"/>
</dbReference>
<feature type="region of interest" description="Disordered" evidence="1">
    <location>
        <begin position="1"/>
        <end position="156"/>
    </location>
</feature>
<organism evidence="3 4">
    <name type="scientific">Durusdinium trenchii</name>
    <dbReference type="NCBI Taxonomy" id="1381693"/>
    <lineage>
        <taxon>Eukaryota</taxon>
        <taxon>Sar</taxon>
        <taxon>Alveolata</taxon>
        <taxon>Dinophyceae</taxon>
        <taxon>Suessiales</taxon>
        <taxon>Symbiodiniaceae</taxon>
        <taxon>Durusdinium</taxon>
    </lineage>
</organism>
<dbReference type="EMBL" id="CAXAMM010026291">
    <property type="protein sequence ID" value="CAK9058593.1"/>
    <property type="molecule type" value="Genomic_DNA"/>
</dbReference>
<keyword evidence="4" id="KW-1185">Reference proteome</keyword>
<feature type="compositionally biased region" description="Polar residues" evidence="1">
    <location>
        <begin position="128"/>
        <end position="150"/>
    </location>
</feature>
<accession>A0ABP0N594</accession>
<gene>
    <name evidence="3" type="ORF">SCF082_LOCUS31202</name>
</gene>
<evidence type="ECO:0000313" key="3">
    <source>
        <dbReference type="EMBL" id="CAK9058593.1"/>
    </source>
</evidence>
<dbReference type="SUPFAM" id="SSF53098">
    <property type="entry name" value="Ribonuclease H-like"/>
    <property type="match status" value="1"/>
</dbReference>
<feature type="compositionally biased region" description="Basic and acidic residues" evidence="1">
    <location>
        <begin position="94"/>
        <end position="104"/>
    </location>
</feature>
<evidence type="ECO:0000256" key="1">
    <source>
        <dbReference type="SAM" id="MobiDB-lite"/>
    </source>
</evidence>
<comment type="caution">
    <text evidence="3">The sequence shown here is derived from an EMBL/GenBank/DDBJ whole genome shotgun (WGS) entry which is preliminary data.</text>
</comment>
<dbReference type="Gene3D" id="3.30.420.10">
    <property type="entry name" value="Ribonuclease H-like superfamily/Ribonuclease H"/>
    <property type="match status" value="1"/>
</dbReference>
<feature type="domain" description="Reverse transcriptase Ty1/copia-type" evidence="2">
    <location>
        <begin position="307"/>
        <end position="491"/>
    </location>
</feature>
<dbReference type="InterPro" id="IPR012337">
    <property type="entry name" value="RNaseH-like_sf"/>
</dbReference>
<feature type="non-terminal residue" evidence="3">
    <location>
        <position position="1"/>
    </location>
</feature>
<reference evidence="3 4" key="1">
    <citation type="submission" date="2024-02" db="EMBL/GenBank/DDBJ databases">
        <authorList>
            <person name="Chen Y."/>
            <person name="Shah S."/>
            <person name="Dougan E. K."/>
            <person name="Thang M."/>
            <person name="Chan C."/>
        </authorList>
    </citation>
    <scope>NUCLEOTIDE SEQUENCE [LARGE SCALE GENOMIC DNA]</scope>
</reference>
<evidence type="ECO:0000259" key="2">
    <source>
        <dbReference type="Pfam" id="PF07727"/>
    </source>
</evidence>
<name>A0ABP0N594_9DINO</name>
<dbReference type="Pfam" id="PF07727">
    <property type="entry name" value="RVT_2"/>
    <property type="match status" value="1"/>
</dbReference>
<dbReference type="InterPro" id="IPR036397">
    <property type="entry name" value="RNaseH_sf"/>
</dbReference>
<feature type="region of interest" description="Disordered" evidence="1">
    <location>
        <begin position="754"/>
        <end position="785"/>
    </location>
</feature>
<proteinExistence type="predicted"/>
<feature type="compositionally biased region" description="Basic and acidic residues" evidence="1">
    <location>
        <begin position="766"/>
        <end position="785"/>
    </location>
</feature>
<evidence type="ECO:0000313" key="4">
    <source>
        <dbReference type="Proteomes" id="UP001642464"/>
    </source>
</evidence>
<feature type="compositionally biased region" description="Basic and acidic residues" evidence="1">
    <location>
        <begin position="111"/>
        <end position="126"/>
    </location>
</feature>
<sequence>EKEEDDDMPNTEVAPPEGLPPEPHGLKRSLTTHDSDASDEADNNSEYTPTEPPEEPGPAKVPRIEVEEPHSSSLPMPLEREKKEGDPSGDVLPEAEKLAKKEGDPTGEIDESYKEKAGETFAEKAKRFSQQETISFGPTRAKASTESRSTPYGDKPLSDDLALTSQEIGIDLLNDCQLPDGWHCEDGFVVMGEVHDMWELRGNHLILNHFLPRIGTYTPTTEDCPIKLEYLTKDRDSYDGSQHHHDRWKKKGTTSTGVWTGQTRFKINACDRKAAHEQFYAVSQGQKTMAKKADNEVSERHLCLADRMILSICEMLQFRHFTSDISTAFLQGKPHGPERVLWVRLPKDAQRLLGIKDGEEKVMKLHKSMYGLVDAPRSWYVEAVSRILSIPGIKQHPLDACMFMIFDLDMPNQLNPEEPGALVGLFGIHVDDLVGGGNMDSPRFLEVKEQLQKLFTFRMWLDSGELEYCGCKIEKKENYTILHQSHYLHKMKPISLPEERKKQRATGEYNVIDWRSWRLPRVARSSLSAAESQAASECADSLLFVTTFWKILWQPHLALEDEKTPVLVHPPSMVLDAKALYDLLTKDEIQAACGADKRTAIETLVCQDKLRACRASVKWVSSEMQYADSLTKADSSQLLADRLRTHVTKITSDEGDDPCRPNLAKADDRGELMCFVPRRTELLRYIRFPSLEKVNVGQAAAQDWVDGCLCFEIAAASVIAKVTRDRPLGLGVVDVSDAALVKHGPCVEHRTSFEPIKATRPADPPAVRETRADASGERRTRGLFS</sequence>
<dbReference type="InterPro" id="IPR013103">
    <property type="entry name" value="RVT_2"/>
</dbReference>